<feature type="region of interest" description="Disordered" evidence="1">
    <location>
        <begin position="1"/>
        <end position="86"/>
    </location>
</feature>
<evidence type="ECO:0000313" key="3">
    <source>
        <dbReference type="Proteomes" id="UP000053558"/>
    </source>
</evidence>
<protein>
    <submittedName>
        <fullName evidence="2">Uncharacterized protein</fullName>
    </submittedName>
</protein>
<dbReference type="GeneID" id="19210691"/>
<dbReference type="Proteomes" id="UP000053558">
    <property type="component" value="Unassembled WGS sequence"/>
</dbReference>
<keyword evidence="3" id="KW-1185">Reference proteome</keyword>
<evidence type="ECO:0000256" key="1">
    <source>
        <dbReference type="SAM" id="MobiDB-lite"/>
    </source>
</evidence>
<name>A0A5M3MHS4_CONPW</name>
<dbReference type="KEGG" id="cput:CONPUDRAFT_83964"/>
<gene>
    <name evidence="2" type="ORF">CONPUDRAFT_83964</name>
</gene>
<feature type="compositionally biased region" description="Polar residues" evidence="1">
    <location>
        <begin position="43"/>
        <end position="78"/>
    </location>
</feature>
<sequence length="185" mass="20442">MYVPPEDEDVHAREGSSRPTVPEYAYEHAQLPLPSARSYNPWPYQSHSQAYEATQHPTSQGEPASHPESSLRSTSSAVSYGPPSPIYMHGYREETISLQRRQHRLPFVGTDANDVFPESTVLLQPTSAGTSQSPHVRFDHAQMVHSQVHQPLIPAEQLLPPPTSAAYYAPAHAVQGCPSRRNDGP</sequence>
<evidence type="ECO:0000313" key="2">
    <source>
        <dbReference type="EMBL" id="EIW78653.1"/>
    </source>
</evidence>
<organism evidence="2 3">
    <name type="scientific">Coniophora puteana (strain RWD-64-598)</name>
    <name type="common">Brown rot fungus</name>
    <dbReference type="NCBI Taxonomy" id="741705"/>
    <lineage>
        <taxon>Eukaryota</taxon>
        <taxon>Fungi</taxon>
        <taxon>Dikarya</taxon>
        <taxon>Basidiomycota</taxon>
        <taxon>Agaricomycotina</taxon>
        <taxon>Agaricomycetes</taxon>
        <taxon>Agaricomycetidae</taxon>
        <taxon>Boletales</taxon>
        <taxon>Coniophorineae</taxon>
        <taxon>Coniophoraceae</taxon>
        <taxon>Coniophora</taxon>
    </lineage>
</organism>
<reference evidence="3" key="1">
    <citation type="journal article" date="2012" name="Science">
        <title>The Paleozoic origin of enzymatic lignin decomposition reconstructed from 31 fungal genomes.</title>
        <authorList>
            <person name="Floudas D."/>
            <person name="Binder M."/>
            <person name="Riley R."/>
            <person name="Barry K."/>
            <person name="Blanchette R.A."/>
            <person name="Henrissat B."/>
            <person name="Martinez A.T."/>
            <person name="Otillar R."/>
            <person name="Spatafora J.W."/>
            <person name="Yadav J.S."/>
            <person name="Aerts A."/>
            <person name="Benoit I."/>
            <person name="Boyd A."/>
            <person name="Carlson A."/>
            <person name="Copeland A."/>
            <person name="Coutinho P.M."/>
            <person name="de Vries R.P."/>
            <person name="Ferreira P."/>
            <person name="Findley K."/>
            <person name="Foster B."/>
            <person name="Gaskell J."/>
            <person name="Glotzer D."/>
            <person name="Gorecki P."/>
            <person name="Heitman J."/>
            <person name="Hesse C."/>
            <person name="Hori C."/>
            <person name="Igarashi K."/>
            <person name="Jurgens J.A."/>
            <person name="Kallen N."/>
            <person name="Kersten P."/>
            <person name="Kohler A."/>
            <person name="Kuees U."/>
            <person name="Kumar T.K.A."/>
            <person name="Kuo A."/>
            <person name="LaButti K."/>
            <person name="Larrondo L.F."/>
            <person name="Lindquist E."/>
            <person name="Ling A."/>
            <person name="Lombard V."/>
            <person name="Lucas S."/>
            <person name="Lundell T."/>
            <person name="Martin R."/>
            <person name="McLaughlin D.J."/>
            <person name="Morgenstern I."/>
            <person name="Morin E."/>
            <person name="Murat C."/>
            <person name="Nagy L.G."/>
            <person name="Nolan M."/>
            <person name="Ohm R.A."/>
            <person name="Patyshakuliyeva A."/>
            <person name="Rokas A."/>
            <person name="Ruiz-Duenas F.J."/>
            <person name="Sabat G."/>
            <person name="Salamov A."/>
            <person name="Samejima M."/>
            <person name="Schmutz J."/>
            <person name="Slot J.C."/>
            <person name="St John F."/>
            <person name="Stenlid J."/>
            <person name="Sun H."/>
            <person name="Sun S."/>
            <person name="Syed K."/>
            <person name="Tsang A."/>
            <person name="Wiebenga A."/>
            <person name="Young D."/>
            <person name="Pisabarro A."/>
            <person name="Eastwood D.C."/>
            <person name="Martin F."/>
            <person name="Cullen D."/>
            <person name="Grigoriev I.V."/>
            <person name="Hibbett D.S."/>
        </authorList>
    </citation>
    <scope>NUCLEOTIDE SEQUENCE [LARGE SCALE GENOMIC DNA]</scope>
    <source>
        <strain evidence="3">RWD-64-598 SS2</strain>
    </source>
</reference>
<accession>A0A5M3MHS4</accession>
<proteinExistence type="predicted"/>
<dbReference type="AlphaFoldDB" id="A0A5M3MHS4"/>
<dbReference type="RefSeq" id="XP_007771646.1">
    <property type="nucleotide sequence ID" value="XM_007773456.1"/>
</dbReference>
<dbReference type="EMBL" id="JH711582">
    <property type="protein sequence ID" value="EIW78653.1"/>
    <property type="molecule type" value="Genomic_DNA"/>
</dbReference>
<comment type="caution">
    <text evidence="2">The sequence shown here is derived from an EMBL/GenBank/DDBJ whole genome shotgun (WGS) entry which is preliminary data.</text>
</comment>